<protein>
    <submittedName>
        <fullName evidence="2">Uncharacterized protein</fullName>
    </submittedName>
</protein>
<feature type="region of interest" description="Disordered" evidence="1">
    <location>
        <begin position="1"/>
        <end position="34"/>
    </location>
</feature>
<reference evidence="2" key="2">
    <citation type="submission" date="2017-06" db="EMBL/GenBank/DDBJ databases">
        <title>The pomegranate genome and the genomics of punicalagin biosynthesis.</title>
        <authorList>
            <person name="Xu C."/>
        </authorList>
    </citation>
    <scope>NUCLEOTIDE SEQUENCE [LARGE SCALE GENOMIC DNA]</scope>
    <source>
        <tissue evidence="2">Fresh leaf</tissue>
    </source>
</reference>
<feature type="compositionally biased region" description="Polar residues" evidence="1">
    <location>
        <begin position="13"/>
        <end position="22"/>
    </location>
</feature>
<feature type="compositionally biased region" description="Low complexity" evidence="1">
    <location>
        <begin position="1"/>
        <end position="12"/>
    </location>
</feature>
<accession>A0A218WK20</accession>
<evidence type="ECO:0000313" key="2">
    <source>
        <dbReference type="EMBL" id="OWM72382.1"/>
    </source>
</evidence>
<comment type="caution">
    <text evidence="2">The sequence shown here is derived from an EMBL/GenBank/DDBJ whole genome shotgun (WGS) entry which is preliminary data.</text>
</comment>
<evidence type="ECO:0000313" key="4">
    <source>
        <dbReference type="Proteomes" id="UP000197138"/>
    </source>
</evidence>
<dbReference type="Proteomes" id="UP000197138">
    <property type="component" value="Unassembled WGS sequence"/>
</dbReference>
<dbReference type="EMBL" id="MTKT01004293">
    <property type="protein sequence ID" value="OWM72382.1"/>
    <property type="molecule type" value="Genomic_DNA"/>
</dbReference>
<dbReference type="EMBL" id="PGOL01000130">
    <property type="protein sequence ID" value="PKI76076.1"/>
    <property type="molecule type" value="Genomic_DNA"/>
</dbReference>
<evidence type="ECO:0000313" key="5">
    <source>
        <dbReference type="Proteomes" id="UP000233551"/>
    </source>
</evidence>
<reference evidence="4" key="1">
    <citation type="journal article" date="2017" name="Plant J.">
        <title>The pomegranate (Punica granatum L.) genome and the genomics of punicalagin biosynthesis.</title>
        <authorList>
            <person name="Qin G."/>
            <person name="Xu C."/>
            <person name="Ming R."/>
            <person name="Tang H."/>
            <person name="Guyot R."/>
            <person name="Kramer E.M."/>
            <person name="Hu Y."/>
            <person name="Yi X."/>
            <person name="Qi Y."/>
            <person name="Xu X."/>
            <person name="Gao Z."/>
            <person name="Pan H."/>
            <person name="Jian J."/>
            <person name="Tian Y."/>
            <person name="Yue Z."/>
            <person name="Xu Y."/>
        </authorList>
    </citation>
    <scope>NUCLEOTIDE SEQUENCE [LARGE SCALE GENOMIC DNA]</scope>
    <source>
        <strain evidence="4">cv. Dabenzi</strain>
    </source>
</reference>
<keyword evidence="5" id="KW-1185">Reference proteome</keyword>
<sequence>MGGNSSKKSSSSAPTTSLCGRSSHSRDDSQIPDDTMSLRMVSEHDKGRYFADPGIDRKAPAEIAKRHEKWKSEAKHHERQ</sequence>
<organism evidence="2 4">
    <name type="scientific">Punica granatum</name>
    <name type="common">Pomegranate</name>
    <dbReference type="NCBI Taxonomy" id="22663"/>
    <lineage>
        <taxon>Eukaryota</taxon>
        <taxon>Viridiplantae</taxon>
        <taxon>Streptophyta</taxon>
        <taxon>Embryophyta</taxon>
        <taxon>Tracheophyta</taxon>
        <taxon>Spermatophyta</taxon>
        <taxon>Magnoliopsida</taxon>
        <taxon>eudicotyledons</taxon>
        <taxon>Gunneridae</taxon>
        <taxon>Pentapetalae</taxon>
        <taxon>rosids</taxon>
        <taxon>malvids</taxon>
        <taxon>Myrtales</taxon>
        <taxon>Lythraceae</taxon>
        <taxon>Punica</taxon>
    </lineage>
</organism>
<evidence type="ECO:0000256" key="1">
    <source>
        <dbReference type="SAM" id="MobiDB-lite"/>
    </source>
</evidence>
<reference evidence="3 5" key="3">
    <citation type="submission" date="2017-11" db="EMBL/GenBank/DDBJ databases">
        <title>De-novo sequencing of pomegranate (Punica granatum L.) genome.</title>
        <authorList>
            <person name="Akparov Z."/>
            <person name="Amiraslanov A."/>
            <person name="Hajiyeva S."/>
            <person name="Abbasov M."/>
            <person name="Kaur K."/>
            <person name="Hamwieh A."/>
            <person name="Solovyev V."/>
            <person name="Salamov A."/>
            <person name="Braich B."/>
            <person name="Kosarev P."/>
            <person name="Mahmoud A."/>
            <person name="Hajiyev E."/>
            <person name="Babayeva S."/>
            <person name="Izzatullayeva V."/>
            <person name="Mammadov A."/>
            <person name="Mammadov A."/>
            <person name="Sharifova S."/>
            <person name="Ojaghi J."/>
            <person name="Eynullazada K."/>
            <person name="Bayramov B."/>
            <person name="Abdulazimova A."/>
            <person name="Shahmuradov I."/>
        </authorList>
    </citation>
    <scope>NUCLEOTIDE SEQUENCE [LARGE SCALE GENOMIC DNA]</scope>
    <source>
        <strain evidence="3">AG2017</strain>
        <strain evidence="5">cv. AG2017</strain>
        <tissue evidence="3">Leaf</tissue>
    </source>
</reference>
<dbReference type="AlphaFoldDB" id="A0A218WK20"/>
<proteinExistence type="predicted"/>
<evidence type="ECO:0000313" key="3">
    <source>
        <dbReference type="EMBL" id="PKI76076.1"/>
    </source>
</evidence>
<dbReference type="Proteomes" id="UP000233551">
    <property type="component" value="Unassembled WGS sequence"/>
</dbReference>
<name>A0A218WK20_PUNGR</name>
<gene>
    <name evidence="2" type="ORF">CDL15_Pgr018267</name>
    <name evidence="3" type="ORF">CRG98_003437</name>
</gene>